<sequence length="156" mass="16581">MGQPLWAAEGGKGLWRIEVVHGVSFGEILARAKFDASGSNGLMLMNLDAGQLIATVVTGAAGGGGLSTLLTWLARRQRSQAYTMGAVDHAVQTAMSAVTAALERTEARLGLVEAQHGDCQTKLTLVHQRLDASERERAAIKAELDRVLSTRLQTVT</sequence>
<proteinExistence type="predicted"/>
<comment type="caution">
    <text evidence="2">The sequence shown here is derived from an EMBL/GenBank/DDBJ whole genome shotgun (WGS) entry which is preliminary data.</text>
</comment>
<keyword evidence="1" id="KW-0812">Transmembrane</keyword>
<evidence type="ECO:0000313" key="2">
    <source>
        <dbReference type="EMBL" id="MFD1191155.1"/>
    </source>
</evidence>
<dbReference type="RefSeq" id="WP_374345543.1">
    <property type="nucleotide sequence ID" value="NZ_JBHTLQ010000022.1"/>
</dbReference>
<dbReference type="EMBL" id="JBHTLQ010000022">
    <property type="protein sequence ID" value="MFD1191155.1"/>
    <property type="molecule type" value="Genomic_DNA"/>
</dbReference>
<protein>
    <submittedName>
        <fullName evidence="2">Uncharacterized protein</fullName>
    </submittedName>
</protein>
<keyword evidence="1" id="KW-1133">Transmembrane helix</keyword>
<keyword evidence="3" id="KW-1185">Reference proteome</keyword>
<reference evidence="3" key="1">
    <citation type="journal article" date="2019" name="Int. J. Syst. Evol. Microbiol.">
        <title>The Global Catalogue of Microorganisms (GCM) 10K type strain sequencing project: providing services to taxonomists for standard genome sequencing and annotation.</title>
        <authorList>
            <consortium name="The Broad Institute Genomics Platform"/>
            <consortium name="The Broad Institute Genome Sequencing Center for Infectious Disease"/>
            <person name="Wu L."/>
            <person name="Ma J."/>
        </authorList>
    </citation>
    <scope>NUCLEOTIDE SEQUENCE [LARGE SCALE GENOMIC DNA]</scope>
    <source>
        <strain evidence="3">CCUG 55074</strain>
    </source>
</reference>
<evidence type="ECO:0000313" key="3">
    <source>
        <dbReference type="Proteomes" id="UP001597216"/>
    </source>
</evidence>
<organism evidence="2 3">
    <name type="scientific">Phenylobacterium conjunctum</name>
    <dbReference type="NCBI Taxonomy" id="1298959"/>
    <lineage>
        <taxon>Bacteria</taxon>
        <taxon>Pseudomonadati</taxon>
        <taxon>Pseudomonadota</taxon>
        <taxon>Alphaproteobacteria</taxon>
        <taxon>Caulobacterales</taxon>
        <taxon>Caulobacteraceae</taxon>
        <taxon>Phenylobacterium</taxon>
    </lineage>
</organism>
<gene>
    <name evidence="2" type="ORF">ACFQ27_11235</name>
</gene>
<feature type="transmembrane region" description="Helical" evidence="1">
    <location>
        <begin position="52"/>
        <end position="74"/>
    </location>
</feature>
<keyword evidence="1" id="KW-0472">Membrane</keyword>
<name>A0ABW3T3D8_9CAUL</name>
<evidence type="ECO:0000256" key="1">
    <source>
        <dbReference type="SAM" id="Phobius"/>
    </source>
</evidence>
<accession>A0ABW3T3D8</accession>
<dbReference type="Proteomes" id="UP001597216">
    <property type="component" value="Unassembled WGS sequence"/>
</dbReference>